<name>A0A1G8E625_PSEOR</name>
<dbReference type="GO" id="GO:0005886">
    <property type="term" value="C:plasma membrane"/>
    <property type="evidence" value="ECO:0007669"/>
    <property type="project" value="UniProtKB-SubCell"/>
</dbReference>
<feature type="transmembrane region" description="Helical" evidence="7">
    <location>
        <begin position="208"/>
        <end position="225"/>
    </location>
</feature>
<evidence type="ECO:0000256" key="6">
    <source>
        <dbReference type="ARBA" id="ARBA00023136"/>
    </source>
</evidence>
<evidence type="ECO:0000256" key="2">
    <source>
        <dbReference type="ARBA" id="ARBA00022448"/>
    </source>
</evidence>
<evidence type="ECO:0000313" key="10">
    <source>
        <dbReference type="Proteomes" id="UP000198967"/>
    </source>
</evidence>
<keyword evidence="3" id="KW-1003">Cell membrane</keyword>
<dbReference type="InterPro" id="IPR020846">
    <property type="entry name" value="MFS_dom"/>
</dbReference>
<evidence type="ECO:0000256" key="4">
    <source>
        <dbReference type="ARBA" id="ARBA00022692"/>
    </source>
</evidence>
<dbReference type="InterPro" id="IPR011701">
    <property type="entry name" value="MFS"/>
</dbReference>
<sequence>MAITRTLDALRRRRVSARAAVAVAYVASLLMAALDTHVVNIMLPTLTTELDSPLSAVQWTVLAYLLALAVAMPASGWLATRFGDRRVFQASLGAFTVASGLCGIAQDLPQLIGLRAVQGAAGGLVMTVATSMLYRLYPPEQRARLVRTLLLPIAVGPALAPPLGGFLVEHLSWRWAFLVNLPVGLATMAVIALGLPRDPPGRPGRFELGGYLLAGIGLAAVLLTLTQGPVWGWASPAVLVLAVVGPAALAAAVAVQLRSRAPLLDLRLLGARLFRQTNIATAFQTATFLGGILFITPIFLQERAGSSPLQAGLVMALVPVGVVLSSQTVGRRYHVIGPRLMSVVGLGLLGAICLCLAVFGGATPLWVLCALMFLAGLTNGGAMVALQASMFAQVGPEHMGSASTILNVNRQVATAIGVAAATILMTTPADSGFRLAYLATAVFAFLGALASTRILDSEAADTMRAPTG</sequence>
<protein>
    <submittedName>
        <fullName evidence="9">Drug resistance transporter, EmrB/QacA subfamily</fullName>
    </submittedName>
</protein>
<reference evidence="9 10" key="1">
    <citation type="submission" date="2016-10" db="EMBL/GenBank/DDBJ databases">
        <authorList>
            <person name="de Groot N.N."/>
        </authorList>
    </citation>
    <scope>NUCLEOTIDE SEQUENCE [LARGE SCALE GENOMIC DNA]</scope>
    <source>
        <strain evidence="9 10">CGMCC 4.3143</strain>
    </source>
</reference>
<feature type="transmembrane region" description="Helical" evidence="7">
    <location>
        <begin position="237"/>
        <end position="257"/>
    </location>
</feature>
<evidence type="ECO:0000256" key="1">
    <source>
        <dbReference type="ARBA" id="ARBA00004651"/>
    </source>
</evidence>
<proteinExistence type="predicted"/>
<dbReference type="Proteomes" id="UP000198967">
    <property type="component" value="Unassembled WGS sequence"/>
</dbReference>
<evidence type="ECO:0000256" key="7">
    <source>
        <dbReference type="SAM" id="Phobius"/>
    </source>
</evidence>
<feature type="transmembrane region" description="Helical" evidence="7">
    <location>
        <begin position="435"/>
        <end position="455"/>
    </location>
</feature>
<feature type="transmembrane region" description="Helical" evidence="7">
    <location>
        <begin position="59"/>
        <end position="80"/>
    </location>
</feature>
<feature type="transmembrane region" description="Helical" evidence="7">
    <location>
        <begin position="341"/>
        <end position="359"/>
    </location>
</feature>
<dbReference type="STRING" id="366584.SAMN05216377_13115"/>
<feature type="transmembrane region" description="Helical" evidence="7">
    <location>
        <begin position="87"/>
        <end position="106"/>
    </location>
</feature>
<dbReference type="Gene3D" id="1.20.1250.20">
    <property type="entry name" value="MFS general substrate transporter like domains"/>
    <property type="match status" value="1"/>
</dbReference>
<comment type="subcellular location">
    <subcellularLocation>
        <location evidence="1">Cell membrane</location>
        <topology evidence="1">Multi-pass membrane protein</topology>
    </subcellularLocation>
</comment>
<dbReference type="RefSeq" id="WP_176921621.1">
    <property type="nucleotide sequence ID" value="NZ_FNBE01000031.1"/>
</dbReference>
<dbReference type="NCBIfam" id="TIGR00711">
    <property type="entry name" value="efflux_EmrB"/>
    <property type="match status" value="1"/>
</dbReference>
<keyword evidence="10" id="KW-1185">Reference proteome</keyword>
<dbReference type="PANTHER" id="PTHR42718">
    <property type="entry name" value="MAJOR FACILITATOR SUPERFAMILY MULTIDRUG TRANSPORTER MFSC"/>
    <property type="match status" value="1"/>
</dbReference>
<feature type="transmembrane region" description="Helical" evidence="7">
    <location>
        <begin position="112"/>
        <end position="137"/>
    </location>
</feature>
<feature type="transmembrane region" description="Helical" evidence="7">
    <location>
        <begin position="20"/>
        <end position="39"/>
    </location>
</feature>
<dbReference type="PANTHER" id="PTHR42718:SF46">
    <property type="entry name" value="BLR6921 PROTEIN"/>
    <property type="match status" value="1"/>
</dbReference>
<keyword evidence="5 7" id="KW-1133">Transmembrane helix</keyword>
<dbReference type="SUPFAM" id="SSF103473">
    <property type="entry name" value="MFS general substrate transporter"/>
    <property type="match status" value="1"/>
</dbReference>
<dbReference type="InterPro" id="IPR004638">
    <property type="entry name" value="EmrB-like"/>
</dbReference>
<accession>A0A1G8E625</accession>
<feature type="transmembrane region" description="Helical" evidence="7">
    <location>
        <begin position="311"/>
        <end position="329"/>
    </location>
</feature>
<dbReference type="Gene3D" id="1.20.1720.10">
    <property type="entry name" value="Multidrug resistance protein D"/>
    <property type="match status" value="1"/>
</dbReference>
<feature type="transmembrane region" description="Helical" evidence="7">
    <location>
        <begin position="149"/>
        <end position="168"/>
    </location>
</feature>
<dbReference type="PROSITE" id="PS50850">
    <property type="entry name" value="MFS"/>
    <property type="match status" value="1"/>
</dbReference>
<feature type="transmembrane region" description="Helical" evidence="7">
    <location>
        <begin position="278"/>
        <end position="299"/>
    </location>
</feature>
<feature type="domain" description="Major facilitator superfamily (MFS) profile" evidence="8">
    <location>
        <begin position="21"/>
        <end position="459"/>
    </location>
</feature>
<keyword evidence="4 7" id="KW-0812">Transmembrane</keyword>
<dbReference type="Pfam" id="PF07690">
    <property type="entry name" value="MFS_1"/>
    <property type="match status" value="2"/>
</dbReference>
<feature type="transmembrane region" description="Helical" evidence="7">
    <location>
        <begin position="365"/>
        <end position="391"/>
    </location>
</feature>
<dbReference type="AlphaFoldDB" id="A0A1G8E625"/>
<feature type="transmembrane region" description="Helical" evidence="7">
    <location>
        <begin position="412"/>
        <end position="429"/>
    </location>
</feature>
<evidence type="ECO:0000256" key="3">
    <source>
        <dbReference type="ARBA" id="ARBA00022475"/>
    </source>
</evidence>
<evidence type="ECO:0000313" key="9">
    <source>
        <dbReference type="EMBL" id="SDH65353.1"/>
    </source>
</evidence>
<dbReference type="GO" id="GO:0022857">
    <property type="term" value="F:transmembrane transporter activity"/>
    <property type="evidence" value="ECO:0007669"/>
    <property type="project" value="InterPro"/>
</dbReference>
<dbReference type="InterPro" id="IPR036259">
    <property type="entry name" value="MFS_trans_sf"/>
</dbReference>
<feature type="transmembrane region" description="Helical" evidence="7">
    <location>
        <begin position="174"/>
        <end position="196"/>
    </location>
</feature>
<evidence type="ECO:0000256" key="5">
    <source>
        <dbReference type="ARBA" id="ARBA00022989"/>
    </source>
</evidence>
<dbReference type="EMBL" id="FNBE01000031">
    <property type="protein sequence ID" value="SDH65353.1"/>
    <property type="molecule type" value="Genomic_DNA"/>
</dbReference>
<organism evidence="9 10">
    <name type="scientific">Pseudonocardia oroxyli</name>
    <dbReference type="NCBI Taxonomy" id="366584"/>
    <lineage>
        <taxon>Bacteria</taxon>
        <taxon>Bacillati</taxon>
        <taxon>Actinomycetota</taxon>
        <taxon>Actinomycetes</taxon>
        <taxon>Pseudonocardiales</taxon>
        <taxon>Pseudonocardiaceae</taxon>
        <taxon>Pseudonocardia</taxon>
    </lineage>
</organism>
<gene>
    <name evidence="9" type="ORF">SAMN05216377_13115</name>
</gene>
<keyword evidence="2" id="KW-0813">Transport</keyword>
<evidence type="ECO:0000259" key="8">
    <source>
        <dbReference type="PROSITE" id="PS50850"/>
    </source>
</evidence>
<keyword evidence="6 7" id="KW-0472">Membrane</keyword>